<dbReference type="EMBL" id="FNAT01000007">
    <property type="protein sequence ID" value="SDF07240.1"/>
    <property type="molecule type" value="Genomic_DNA"/>
</dbReference>
<evidence type="ECO:0000313" key="4">
    <source>
        <dbReference type="Proteomes" id="UP000198922"/>
    </source>
</evidence>
<name>A0A1G7I3A6_9RHOB</name>
<dbReference type="STRING" id="521013.SAMN04488567_3316"/>
<organism evidence="3 4">
    <name type="scientific">Limimaricola pyoseonensis</name>
    <dbReference type="NCBI Taxonomy" id="521013"/>
    <lineage>
        <taxon>Bacteria</taxon>
        <taxon>Pseudomonadati</taxon>
        <taxon>Pseudomonadota</taxon>
        <taxon>Alphaproteobacteria</taxon>
        <taxon>Rhodobacterales</taxon>
        <taxon>Paracoccaceae</taxon>
        <taxon>Limimaricola</taxon>
    </lineage>
</organism>
<keyword evidence="1" id="KW-0472">Membrane</keyword>
<dbReference type="NCBIfam" id="NF033664">
    <property type="entry name" value="PACE_transport"/>
    <property type="match status" value="1"/>
</dbReference>
<feature type="transmembrane region" description="Helical" evidence="1">
    <location>
        <begin position="12"/>
        <end position="31"/>
    </location>
</feature>
<dbReference type="RefSeq" id="WP_090113818.1">
    <property type="nucleotide sequence ID" value="NZ_FNAT01000007.1"/>
</dbReference>
<sequence length="146" mass="16059">MRSKADRIRQALSFEIIGLAIVTPAGAWLFGMPVFDIGLVSLIAATVATGWNYVFNLGFDHALKWARGSTAKSLPLRVLHAISFEAGLLVLLLPVFAWWLGVGLAQAFTMELSFALFYVLYAFAFTWCYDRVFPDPDAAEAARVPA</sequence>
<evidence type="ECO:0000259" key="2">
    <source>
        <dbReference type="Pfam" id="PF05232"/>
    </source>
</evidence>
<dbReference type="OrthoDB" id="1631120at2"/>
<keyword evidence="4" id="KW-1185">Reference proteome</keyword>
<reference evidence="4" key="1">
    <citation type="submission" date="2016-10" db="EMBL/GenBank/DDBJ databases">
        <authorList>
            <person name="Varghese N."/>
            <person name="Submissions S."/>
        </authorList>
    </citation>
    <scope>NUCLEOTIDE SEQUENCE [LARGE SCALE GENOMIC DNA]</scope>
    <source>
        <strain evidence="4">DSM 21424</strain>
    </source>
</reference>
<accession>A0A1G7I3A6</accession>
<feature type="transmembrane region" description="Helical" evidence="1">
    <location>
        <begin position="78"/>
        <end position="100"/>
    </location>
</feature>
<dbReference type="Proteomes" id="UP000198922">
    <property type="component" value="Unassembled WGS sequence"/>
</dbReference>
<keyword evidence="1" id="KW-1133">Transmembrane helix</keyword>
<keyword evidence="1" id="KW-0812">Transmembrane</keyword>
<feature type="transmembrane region" description="Helical" evidence="1">
    <location>
        <begin position="37"/>
        <end position="57"/>
    </location>
</feature>
<dbReference type="Pfam" id="PF05232">
    <property type="entry name" value="BTP"/>
    <property type="match status" value="2"/>
</dbReference>
<evidence type="ECO:0000256" key="1">
    <source>
        <dbReference type="SAM" id="Phobius"/>
    </source>
</evidence>
<evidence type="ECO:0000313" key="3">
    <source>
        <dbReference type="EMBL" id="SDF07240.1"/>
    </source>
</evidence>
<gene>
    <name evidence="3" type="ORF">SAMN04488567_3316</name>
</gene>
<proteinExistence type="predicted"/>
<feature type="domain" description="Chlorhexidine efflux transporter" evidence="2">
    <location>
        <begin position="2"/>
        <end position="62"/>
    </location>
</feature>
<dbReference type="InterPro" id="IPR007896">
    <property type="entry name" value="BTP_bacteria"/>
</dbReference>
<protein>
    <submittedName>
        <fullName evidence="3">Uncharacterized membrane protein</fullName>
    </submittedName>
</protein>
<dbReference type="AlphaFoldDB" id="A0A1G7I3A6"/>
<feature type="transmembrane region" description="Helical" evidence="1">
    <location>
        <begin position="112"/>
        <end position="129"/>
    </location>
</feature>
<feature type="domain" description="Chlorhexidine efflux transporter" evidence="2">
    <location>
        <begin position="72"/>
        <end position="134"/>
    </location>
</feature>
<dbReference type="InterPro" id="IPR058208">
    <property type="entry name" value="PACE"/>
</dbReference>